<comment type="caution">
    <text evidence="2">The sequence shown here is derived from an EMBL/GenBank/DDBJ whole genome shotgun (WGS) entry which is preliminary data.</text>
</comment>
<evidence type="ECO:0000313" key="2">
    <source>
        <dbReference type="EMBL" id="KAK4204914.1"/>
    </source>
</evidence>
<name>A0AAN6XQG8_9PEZI</name>
<dbReference type="EMBL" id="MU863879">
    <property type="protein sequence ID" value="KAK4204914.1"/>
    <property type="molecule type" value="Genomic_DNA"/>
</dbReference>
<reference evidence="2" key="2">
    <citation type="submission" date="2023-05" db="EMBL/GenBank/DDBJ databases">
        <authorList>
            <consortium name="Lawrence Berkeley National Laboratory"/>
            <person name="Steindorff A."/>
            <person name="Hensen N."/>
            <person name="Bonometti L."/>
            <person name="Westerberg I."/>
            <person name="Brannstrom I.O."/>
            <person name="Guillou S."/>
            <person name="Cros-Aarteil S."/>
            <person name="Calhoun S."/>
            <person name="Haridas S."/>
            <person name="Kuo A."/>
            <person name="Mondo S."/>
            <person name="Pangilinan J."/>
            <person name="Riley R."/>
            <person name="Labutti K."/>
            <person name="Andreopoulos B."/>
            <person name="Lipzen A."/>
            <person name="Chen C."/>
            <person name="Yanf M."/>
            <person name="Daum C."/>
            <person name="Ng V."/>
            <person name="Clum A."/>
            <person name="Ohm R."/>
            <person name="Martin F."/>
            <person name="Silar P."/>
            <person name="Natvig D."/>
            <person name="Lalanne C."/>
            <person name="Gautier V."/>
            <person name="Ament-Velasquez S.L."/>
            <person name="Kruys A."/>
            <person name="Hutchinson M.I."/>
            <person name="Powell A.J."/>
            <person name="Barry K."/>
            <person name="Miller A.N."/>
            <person name="Grigoriev I.V."/>
            <person name="Debuchy R."/>
            <person name="Gladieux P."/>
            <person name="Thoren M.H."/>
            <person name="Johannesson H."/>
        </authorList>
    </citation>
    <scope>NUCLEOTIDE SEQUENCE</scope>
    <source>
        <strain evidence="2">CBS 315.58</strain>
    </source>
</reference>
<reference evidence="2" key="1">
    <citation type="journal article" date="2023" name="Mol. Phylogenet. Evol.">
        <title>Genome-scale phylogeny and comparative genomics of the fungal order Sordariales.</title>
        <authorList>
            <person name="Hensen N."/>
            <person name="Bonometti L."/>
            <person name="Westerberg I."/>
            <person name="Brannstrom I.O."/>
            <person name="Guillou S."/>
            <person name="Cros-Aarteil S."/>
            <person name="Calhoun S."/>
            <person name="Haridas S."/>
            <person name="Kuo A."/>
            <person name="Mondo S."/>
            <person name="Pangilinan J."/>
            <person name="Riley R."/>
            <person name="LaButti K."/>
            <person name="Andreopoulos B."/>
            <person name="Lipzen A."/>
            <person name="Chen C."/>
            <person name="Yan M."/>
            <person name="Daum C."/>
            <person name="Ng V."/>
            <person name="Clum A."/>
            <person name="Steindorff A."/>
            <person name="Ohm R.A."/>
            <person name="Martin F."/>
            <person name="Silar P."/>
            <person name="Natvig D.O."/>
            <person name="Lalanne C."/>
            <person name="Gautier V."/>
            <person name="Ament-Velasquez S.L."/>
            <person name="Kruys A."/>
            <person name="Hutchinson M.I."/>
            <person name="Powell A.J."/>
            <person name="Barry K."/>
            <person name="Miller A.N."/>
            <person name="Grigoriev I.V."/>
            <person name="Debuchy R."/>
            <person name="Gladieux P."/>
            <person name="Hiltunen Thoren M."/>
            <person name="Johannesson H."/>
        </authorList>
    </citation>
    <scope>NUCLEOTIDE SEQUENCE</scope>
    <source>
        <strain evidence="2">CBS 315.58</strain>
    </source>
</reference>
<feature type="compositionally biased region" description="Low complexity" evidence="1">
    <location>
        <begin position="312"/>
        <end position="328"/>
    </location>
</feature>
<protein>
    <submittedName>
        <fullName evidence="2">Uncharacterized protein</fullName>
    </submittedName>
</protein>
<dbReference type="AlphaFoldDB" id="A0AAN6XQG8"/>
<feature type="region of interest" description="Disordered" evidence="1">
    <location>
        <begin position="189"/>
        <end position="239"/>
    </location>
</feature>
<keyword evidence="3" id="KW-1185">Reference proteome</keyword>
<feature type="compositionally biased region" description="Polar residues" evidence="1">
    <location>
        <begin position="197"/>
        <end position="219"/>
    </location>
</feature>
<accession>A0AAN6XQG8</accession>
<evidence type="ECO:0000313" key="3">
    <source>
        <dbReference type="Proteomes" id="UP001303160"/>
    </source>
</evidence>
<proteinExistence type="predicted"/>
<organism evidence="2 3">
    <name type="scientific">Triangularia verruculosa</name>
    <dbReference type="NCBI Taxonomy" id="2587418"/>
    <lineage>
        <taxon>Eukaryota</taxon>
        <taxon>Fungi</taxon>
        <taxon>Dikarya</taxon>
        <taxon>Ascomycota</taxon>
        <taxon>Pezizomycotina</taxon>
        <taxon>Sordariomycetes</taxon>
        <taxon>Sordariomycetidae</taxon>
        <taxon>Sordariales</taxon>
        <taxon>Podosporaceae</taxon>
        <taxon>Triangularia</taxon>
    </lineage>
</organism>
<dbReference type="Proteomes" id="UP001303160">
    <property type="component" value="Unassembled WGS sequence"/>
</dbReference>
<feature type="region of interest" description="Disordered" evidence="1">
    <location>
        <begin position="252"/>
        <end position="335"/>
    </location>
</feature>
<sequence>MSGNRGSPVSYDQEVQDPDLERLHYVLPPRPATIISKLRDESVGKNELFWEEDYAVVCEQPPLDKSRRRIDIVVRRYDREGHAIVTMVFVECKKPKVASDKVETQAENAAKDAVAKDSLKSVFTMATIGTECRMWNYTMIGTEKGLAPMLGKDLYLNADNYDDARKILEAILHIKRNPPQLAREKTKYRQLLPKPEPSQTATGQPYTSSLVGQGPSTYQEAPGFGQHVQQPESRGYRPGVQVARHEYSRAGRLENPSSGYHAPSATGHSGALPLRPRTSEGDRSNQPVTPPRNQGERERSPLAAQPQATPGRRSQSPPQASARASSSAGKPLMRVSVKKVPHELSEHYNFNSRNGPKSTERKDWVRKTIDGKEVFVFEGNKTTYYTERLG</sequence>
<evidence type="ECO:0000256" key="1">
    <source>
        <dbReference type="SAM" id="MobiDB-lite"/>
    </source>
</evidence>
<gene>
    <name evidence="2" type="ORF">QBC40DRAFT_261219</name>
</gene>